<dbReference type="RefSeq" id="WP_218251755.1">
    <property type="nucleotide sequence ID" value="NZ_JABXWD010000075.1"/>
</dbReference>
<dbReference type="Pfam" id="PF17762">
    <property type="entry name" value="HTH_ParB"/>
    <property type="match status" value="1"/>
</dbReference>
<dbReference type="InterPro" id="IPR050336">
    <property type="entry name" value="Chromosome_partition/occlusion"/>
</dbReference>
<dbReference type="NCBIfam" id="TIGR00180">
    <property type="entry name" value="parB_part"/>
    <property type="match status" value="1"/>
</dbReference>
<dbReference type="PANTHER" id="PTHR33375:SF1">
    <property type="entry name" value="CHROMOSOME-PARTITIONING PROTEIN PARB-RELATED"/>
    <property type="match status" value="1"/>
</dbReference>
<dbReference type="Proteomes" id="UP001196980">
    <property type="component" value="Unassembled WGS sequence"/>
</dbReference>
<comment type="similarity">
    <text evidence="1">Belongs to the ParB family.</text>
</comment>
<evidence type="ECO:0000256" key="1">
    <source>
        <dbReference type="ARBA" id="ARBA00006295"/>
    </source>
</evidence>
<keyword evidence="6" id="KW-1185">Reference proteome</keyword>
<accession>A0ABS6RWY1</accession>
<evidence type="ECO:0000259" key="4">
    <source>
        <dbReference type="SMART" id="SM00470"/>
    </source>
</evidence>
<dbReference type="InterPro" id="IPR003115">
    <property type="entry name" value="ParB_N"/>
</dbReference>
<protein>
    <submittedName>
        <fullName evidence="5">ParB/RepB/Spo0J family partition protein</fullName>
    </submittedName>
</protein>
<evidence type="ECO:0000256" key="3">
    <source>
        <dbReference type="ARBA" id="ARBA00023125"/>
    </source>
</evidence>
<dbReference type="EMBL" id="JABXWD010000075">
    <property type="protein sequence ID" value="MBV6341136.1"/>
    <property type="molecule type" value="Genomic_DNA"/>
</dbReference>
<reference evidence="5 6" key="1">
    <citation type="journal article" date="2020" name="J Geophys Res Biogeosci">
        <title>Magnetotaxis as an Adaptation to Enable Bacterial Shuttling of Microbial Sulfur and Sulfur Cycling Across Aquatic Oxic#Anoxic Interfaces.</title>
        <authorList>
            <person name="Li J."/>
            <person name="Liu P."/>
            <person name="Wang J."/>
            <person name="Roberts A.P."/>
            <person name="Pan Y."/>
        </authorList>
    </citation>
    <scope>NUCLEOTIDE SEQUENCE [LARGE SCALE GENOMIC DNA]</scope>
    <source>
        <strain evidence="5 6">MYR-1_YQ</strain>
    </source>
</reference>
<proteinExistence type="inferred from homology"/>
<dbReference type="PANTHER" id="PTHR33375">
    <property type="entry name" value="CHROMOSOME-PARTITIONING PROTEIN PARB-RELATED"/>
    <property type="match status" value="1"/>
</dbReference>
<evidence type="ECO:0000256" key="2">
    <source>
        <dbReference type="ARBA" id="ARBA00022829"/>
    </source>
</evidence>
<keyword evidence="3" id="KW-0238">DNA-binding</keyword>
<dbReference type="InterPro" id="IPR057240">
    <property type="entry name" value="ParB_dimer_C"/>
</dbReference>
<gene>
    <name evidence="5" type="ORF">HWQ67_06015</name>
</gene>
<organism evidence="5 6">
    <name type="scientific">Candidatus Magnetobacterium casense</name>
    <dbReference type="NCBI Taxonomy" id="1455061"/>
    <lineage>
        <taxon>Bacteria</taxon>
        <taxon>Pseudomonadati</taxon>
        <taxon>Nitrospirota</taxon>
        <taxon>Thermodesulfovibrionia</taxon>
        <taxon>Thermodesulfovibrionales</taxon>
        <taxon>Candidatus Magnetobacteriaceae</taxon>
        <taxon>Candidatus Magnetobacterium</taxon>
    </lineage>
</organism>
<dbReference type="Pfam" id="PF02195">
    <property type="entry name" value="ParB_N"/>
    <property type="match status" value="1"/>
</dbReference>
<name>A0ABS6RWY1_9BACT</name>
<dbReference type="Pfam" id="PF23552">
    <property type="entry name" value="ParB_C"/>
    <property type="match status" value="1"/>
</dbReference>
<comment type="caution">
    <text evidence="5">The sequence shown here is derived from an EMBL/GenBank/DDBJ whole genome shotgun (WGS) entry which is preliminary data.</text>
</comment>
<feature type="domain" description="ParB-like N-terminal" evidence="4">
    <location>
        <begin position="20"/>
        <end position="110"/>
    </location>
</feature>
<dbReference type="InterPro" id="IPR004437">
    <property type="entry name" value="ParB/RepB/Spo0J"/>
</dbReference>
<dbReference type="InterPro" id="IPR041468">
    <property type="entry name" value="HTH_ParB/Spo0J"/>
</dbReference>
<sequence length="281" mass="31323">MVKLGRGLNVLLPVERDGILHVDPQRISPNPDQPRKDFDEESLIQLAASVREKGILQPIIVNRNDDSSFTIIAGERRLRAAVLCGLTKVPCIVRDKKHNDALEISLIENIQRQDLNPIETARAFQKLIDDFELKQEDIATKVGKDRATVANYLRLLHLPQEVQAMVSENKLSMGHARAIVSAGSPVQQLDIAGQVIENNLNVRQTEALVAALSTEVAEKQPPATTATTPAQKDPHISNIEQELIKTLGTKVRINHKGKKGKIEIEYYSLDELNRLIDILRI</sequence>
<evidence type="ECO:0000313" key="6">
    <source>
        <dbReference type="Proteomes" id="UP001196980"/>
    </source>
</evidence>
<dbReference type="CDD" id="cd16393">
    <property type="entry name" value="SPO0J_N"/>
    <property type="match status" value="1"/>
</dbReference>
<keyword evidence="2" id="KW-0159">Chromosome partition</keyword>
<dbReference type="SMART" id="SM00470">
    <property type="entry name" value="ParB"/>
    <property type="match status" value="1"/>
</dbReference>
<evidence type="ECO:0000313" key="5">
    <source>
        <dbReference type="EMBL" id="MBV6341136.1"/>
    </source>
</evidence>